<dbReference type="PANTHER" id="PTHR33055:SF13">
    <property type="entry name" value="TRANSPOSASE"/>
    <property type="match status" value="1"/>
</dbReference>
<evidence type="ECO:0000313" key="4">
    <source>
        <dbReference type="Proteomes" id="UP000225433"/>
    </source>
</evidence>
<accession>A0A2G0Q2X3</accession>
<evidence type="ECO:0000313" key="1">
    <source>
        <dbReference type="EMBL" id="AOM39789.1"/>
    </source>
</evidence>
<dbReference type="Proteomes" id="UP000225433">
    <property type="component" value="Unassembled WGS sequence"/>
</dbReference>
<dbReference type="EMBL" id="CP016176">
    <property type="protein sequence ID" value="AOM39789.1"/>
    <property type="molecule type" value="Genomic_DNA"/>
</dbReference>
<dbReference type="KEGG" id="xho:A9255_03875"/>
<name>A0A2G0Q2X3_XENHO</name>
<evidence type="ECO:0000313" key="3">
    <source>
        <dbReference type="Proteomes" id="UP000094600"/>
    </source>
</evidence>
<gene>
    <name evidence="1" type="ORF">A9255_03875</name>
    <name evidence="2" type="ORF">Xhom_03566</name>
</gene>
<keyword evidence="3" id="KW-1185">Reference proteome</keyword>
<dbReference type="EMBL" id="NJAI01000006">
    <property type="protein sequence ID" value="PHM53567.1"/>
    <property type="molecule type" value="Genomic_DNA"/>
</dbReference>
<reference evidence="2 4" key="2">
    <citation type="journal article" date="2017" name="Nat. Microbiol.">
        <title>Natural product diversity associated with the nematode symbionts Photorhabdus and Xenorhabdus.</title>
        <authorList>
            <person name="Tobias N.J."/>
            <person name="Wolff H."/>
            <person name="Djahanschiri B."/>
            <person name="Grundmann F."/>
            <person name="Kronenwerth M."/>
            <person name="Shi Y.M."/>
            <person name="Simonyi S."/>
            <person name="Grun P."/>
            <person name="Shapiro-Ilan D."/>
            <person name="Pidot S.J."/>
            <person name="Stinear T.P."/>
            <person name="Ebersberger I."/>
            <person name="Bode H.B."/>
        </authorList>
    </citation>
    <scope>NUCLEOTIDE SEQUENCE [LARGE SCALE GENOMIC DNA]</scope>
    <source>
        <strain evidence="2 4">DSM 17903</strain>
    </source>
</reference>
<evidence type="ECO:0000313" key="2">
    <source>
        <dbReference type="EMBL" id="PHM53567.1"/>
    </source>
</evidence>
<organism evidence="2 4">
    <name type="scientific">Xenorhabdus hominickii</name>
    <dbReference type="NCBI Taxonomy" id="351679"/>
    <lineage>
        <taxon>Bacteria</taxon>
        <taxon>Pseudomonadati</taxon>
        <taxon>Pseudomonadota</taxon>
        <taxon>Gammaproteobacteria</taxon>
        <taxon>Enterobacterales</taxon>
        <taxon>Morganellaceae</taxon>
        <taxon>Xenorhabdus</taxon>
    </lineage>
</organism>
<sequence length="120" mass="13411">MTLIVLVSCNPITINTATDGLEVAISCVLQVEVFDVVVINPKQARDFARAMGYLAKTDRIDAKVLPQMAEVIKIFYNRLLTVGKPKKVALVACMCKLLTILNAMVKKNEEWDESYYKITS</sequence>
<dbReference type="PANTHER" id="PTHR33055">
    <property type="entry name" value="TRANSPOSASE FOR INSERTION SEQUENCE ELEMENT IS1111A"/>
    <property type="match status" value="1"/>
</dbReference>
<dbReference type="STRING" id="351679.A9255_03875"/>
<reference evidence="1 3" key="1">
    <citation type="submission" date="2016-06" db="EMBL/GenBank/DDBJ databases">
        <title>Bacterial characters and pathogenicity of Xenorhabdus hominickii from an entomopathogenic nematode, Steinernema monticolum.</title>
        <authorList>
            <person name="Park Y."/>
            <person name="Kim Y."/>
        </authorList>
    </citation>
    <scope>NUCLEOTIDE SEQUENCE [LARGE SCALE GENOMIC DNA]</scope>
    <source>
        <strain evidence="1 3">ANU1</strain>
    </source>
</reference>
<dbReference type="InterPro" id="IPR047650">
    <property type="entry name" value="Transpos_IS110"/>
</dbReference>
<dbReference type="AlphaFoldDB" id="A0A2G0Q2X3"/>
<dbReference type="Proteomes" id="UP000094600">
    <property type="component" value="Chromosome"/>
</dbReference>
<protein>
    <submittedName>
        <fullName evidence="2">Transposase</fullName>
    </submittedName>
</protein>
<proteinExistence type="predicted"/>